<evidence type="ECO:0000256" key="5">
    <source>
        <dbReference type="ARBA" id="ARBA00022898"/>
    </source>
</evidence>
<dbReference type="Proteomes" id="UP000031433">
    <property type="component" value="Unassembled WGS sequence"/>
</dbReference>
<dbReference type="Gene3D" id="3.40.640.10">
    <property type="entry name" value="Type I PLP-dependent aspartate aminotransferase-like (Major domain)"/>
    <property type="match status" value="1"/>
</dbReference>
<dbReference type="InterPro" id="IPR004839">
    <property type="entry name" value="Aminotransferase_I/II_large"/>
</dbReference>
<dbReference type="RefSeq" id="WP_039647323.1">
    <property type="nucleotide sequence ID" value="NZ_JXBL01000001.1"/>
</dbReference>
<dbReference type="AlphaFoldDB" id="A0A0C1QRV3"/>
<dbReference type="Gene3D" id="3.90.1150.10">
    <property type="entry name" value="Aspartate Aminotransferase, domain 1"/>
    <property type="match status" value="1"/>
</dbReference>
<name>A0A0C1QRV3_9BACT</name>
<dbReference type="PANTHER" id="PTHR43488">
    <property type="entry name" value="GLUTAMATE-PYRUVATE AMINOTRANSFERASE ALAA"/>
    <property type="match status" value="1"/>
</dbReference>
<sequence length="434" mass="49022">MRNELVTPGAGELTYEIRNIVNVAEKLQKHGVKINWENIGDPIVKGEEIPRWMKEIVAAAVMENDTWGYCHTRGVLETREFLCGLTNSRGGAQITPDDIIFFNGLGDAISTVYGNLRHESRILMPSPTYTTHSIGEAAHAQAAPVCYRLKPGDNWLPDLEDLENHVKYNPQISGILLINPDNPTGMVYPREVLEQFVAIARRYELFIIADEVYNNITYNGQATVPISDVIGDVPAIAMKGISKEIPWPGSRCGWIEVYNGNRDEQFRKFLNSILSAKMNEVCSTTLPQKCIPAIMKHPEYQTYLRERIACYERMSNITYDCLKQVPGLLVNRTNGAFYMSVAFRDGLLTDRQSLPIESVEIRELVEKLVNAPGVSPDKRFVYYILASTGICIVPLSSFNTPLQGFRVTLLEKDENECMRIYRTLAEKIKEYLSS</sequence>
<organism evidence="8 9">
    <name type="scientific">Geobacter soli</name>
    <dbReference type="NCBI Taxonomy" id="1510391"/>
    <lineage>
        <taxon>Bacteria</taxon>
        <taxon>Pseudomonadati</taxon>
        <taxon>Thermodesulfobacteriota</taxon>
        <taxon>Desulfuromonadia</taxon>
        <taxon>Geobacterales</taxon>
        <taxon>Geobacteraceae</taxon>
        <taxon>Geobacter</taxon>
    </lineage>
</organism>
<feature type="domain" description="Aminotransferase class I/classII large" evidence="7">
    <location>
        <begin position="47"/>
        <end position="415"/>
    </location>
</feature>
<evidence type="ECO:0000256" key="2">
    <source>
        <dbReference type="ARBA" id="ARBA00007441"/>
    </source>
</evidence>
<proteinExistence type="inferred from homology"/>
<evidence type="ECO:0000256" key="6">
    <source>
        <dbReference type="ARBA" id="ARBA00026106"/>
    </source>
</evidence>
<dbReference type="Pfam" id="PF00155">
    <property type="entry name" value="Aminotran_1_2"/>
    <property type="match status" value="1"/>
</dbReference>
<dbReference type="InterPro" id="IPR015424">
    <property type="entry name" value="PyrdxlP-dep_Trfase"/>
</dbReference>
<comment type="caution">
    <text evidence="8">The sequence shown here is derived from an EMBL/GenBank/DDBJ whole genome shotgun (WGS) entry which is preliminary data.</text>
</comment>
<dbReference type="EMBL" id="JXBL01000001">
    <property type="protein sequence ID" value="KIE43652.1"/>
    <property type="molecule type" value="Genomic_DNA"/>
</dbReference>
<dbReference type="InterPro" id="IPR051926">
    <property type="entry name" value="Ala_Aminotransferase"/>
</dbReference>
<gene>
    <name evidence="8" type="ORF">SE37_13945</name>
</gene>
<dbReference type="SUPFAM" id="SSF53383">
    <property type="entry name" value="PLP-dependent transferases"/>
    <property type="match status" value="1"/>
</dbReference>
<evidence type="ECO:0000256" key="4">
    <source>
        <dbReference type="ARBA" id="ARBA00022679"/>
    </source>
</evidence>
<dbReference type="GO" id="GO:0004021">
    <property type="term" value="F:L-alanine:2-oxoglutarate aminotransferase activity"/>
    <property type="evidence" value="ECO:0007669"/>
    <property type="project" value="UniProtKB-EC"/>
</dbReference>
<keyword evidence="5" id="KW-0663">Pyridoxal phosphate</keyword>
<dbReference type="GO" id="GO:0030170">
    <property type="term" value="F:pyridoxal phosphate binding"/>
    <property type="evidence" value="ECO:0007669"/>
    <property type="project" value="InterPro"/>
</dbReference>
<dbReference type="InterPro" id="IPR015422">
    <property type="entry name" value="PyrdxlP-dep_Trfase_small"/>
</dbReference>
<evidence type="ECO:0000256" key="3">
    <source>
        <dbReference type="ARBA" id="ARBA00022576"/>
    </source>
</evidence>
<dbReference type="EC" id="2.6.1.2" evidence="6"/>
<dbReference type="CDD" id="cd00609">
    <property type="entry name" value="AAT_like"/>
    <property type="match status" value="1"/>
</dbReference>
<evidence type="ECO:0000313" key="8">
    <source>
        <dbReference type="EMBL" id="KIE43652.1"/>
    </source>
</evidence>
<keyword evidence="4 8" id="KW-0808">Transferase</keyword>
<evidence type="ECO:0000313" key="9">
    <source>
        <dbReference type="Proteomes" id="UP000031433"/>
    </source>
</evidence>
<protein>
    <recommendedName>
        <fullName evidence="6">alanine transaminase</fullName>
        <ecNumber evidence="6">2.6.1.2</ecNumber>
    </recommendedName>
</protein>
<evidence type="ECO:0000259" key="7">
    <source>
        <dbReference type="Pfam" id="PF00155"/>
    </source>
</evidence>
<keyword evidence="3 8" id="KW-0032">Aminotransferase</keyword>
<comment type="similarity">
    <text evidence="2">Belongs to the class-I pyridoxal-phosphate-dependent aminotransferase family.</text>
</comment>
<dbReference type="InterPro" id="IPR015421">
    <property type="entry name" value="PyrdxlP-dep_Trfase_major"/>
</dbReference>
<accession>A0A0C1QRV3</accession>
<reference evidence="8 9" key="1">
    <citation type="submission" date="2015-01" db="EMBL/GenBank/DDBJ databases">
        <title>Genome sequence of the anaerobic bacterium Geobacter soli GSS01, a dissimilatory Fe(III) reducer from soil.</title>
        <authorList>
            <person name="Yang G."/>
            <person name="Zhou S."/>
        </authorList>
    </citation>
    <scope>NUCLEOTIDE SEQUENCE [LARGE SCALE GENOMIC DNA]</scope>
    <source>
        <strain evidence="8 9">GSS01</strain>
    </source>
</reference>
<keyword evidence="9" id="KW-1185">Reference proteome</keyword>
<evidence type="ECO:0000256" key="1">
    <source>
        <dbReference type="ARBA" id="ARBA00001933"/>
    </source>
</evidence>
<dbReference type="NCBIfam" id="NF005334">
    <property type="entry name" value="PRK06855.1"/>
    <property type="match status" value="1"/>
</dbReference>
<comment type="cofactor">
    <cofactor evidence="1">
        <name>pyridoxal 5'-phosphate</name>
        <dbReference type="ChEBI" id="CHEBI:597326"/>
    </cofactor>
</comment>
<dbReference type="PANTHER" id="PTHR43488:SF2">
    <property type="entry name" value="GLUTAMATE-PYRUVATE AMINOTRANSFERASE ALAA"/>
    <property type="match status" value="1"/>
</dbReference>